<dbReference type="AlphaFoldDB" id="A0A843YMI9"/>
<evidence type="ECO:0000256" key="2">
    <source>
        <dbReference type="ARBA" id="ARBA00008982"/>
    </source>
</evidence>
<evidence type="ECO:0000256" key="3">
    <source>
        <dbReference type="ARBA" id="ARBA00011245"/>
    </source>
</evidence>
<dbReference type="GO" id="GO:0006096">
    <property type="term" value="P:glycolytic process"/>
    <property type="evidence" value="ECO:0007669"/>
    <property type="project" value="InterPro"/>
</dbReference>
<dbReference type="Proteomes" id="UP000444174">
    <property type="component" value="Unassembled WGS sequence"/>
</dbReference>
<dbReference type="SUPFAM" id="SSF53748">
    <property type="entry name" value="Phosphoglycerate kinase"/>
    <property type="match status" value="1"/>
</dbReference>
<dbReference type="GO" id="GO:0006094">
    <property type="term" value="P:gluconeogenesis"/>
    <property type="evidence" value="ECO:0007669"/>
    <property type="project" value="TreeGrafter"/>
</dbReference>
<evidence type="ECO:0000256" key="5">
    <source>
        <dbReference type="ARBA" id="ARBA00022679"/>
    </source>
</evidence>
<accession>A0A843YMI9</accession>
<dbReference type="GO" id="GO:0005524">
    <property type="term" value="F:ATP binding"/>
    <property type="evidence" value="ECO:0007669"/>
    <property type="project" value="UniProtKB-KW"/>
</dbReference>
<organism evidence="10 11">
    <name type="scientific">Tritonibacter litoralis</name>
    <dbReference type="NCBI Taxonomy" id="2662264"/>
    <lineage>
        <taxon>Bacteria</taxon>
        <taxon>Pseudomonadati</taxon>
        <taxon>Pseudomonadota</taxon>
        <taxon>Alphaproteobacteria</taxon>
        <taxon>Rhodobacterales</taxon>
        <taxon>Paracoccaceae</taxon>
        <taxon>Tritonibacter</taxon>
    </lineage>
</organism>
<dbReference type="EMBL" id="WIBF01000028">
    <property type="protein sequence ID" value="MQQ10845.1"/>
    <property type="molecule type" value="Genomic_DNA"/>
</dbReference>
<dbReference type="GO" id="GO:0004618">
    <property type="term" value="F:phosphoglycerate kinase activity"/>
    <property type="evidence" value="ECO:0007669"/>
    <property type="project" value="UniProtKB-EC"/>
</dbReference>
<comment type="caution">
    <text evidence="10">The sequence shown here is derived from an EMBL/GenBank/DDBJ whole genome shotgun (WGS) entry which is preliminary data.</text>
</comment>
<evidence type="ECO:0000256" key="4">
    <source>
        <dbReference type="ARBA" id="ARBA00013061"/>
    </source>
</evidence>
<dbReference type="Gene3D" id="3.40.50.1260">
    <property type="entry name" value="Phosphoglycerate kinase, N-terminal domain"/>
    <property type="match status" value="1"/>
</dbReference>
<name>A0A843YMI9_9RHOB</name>
<evidence type="ECO:0000256" key="1">
    <source>
        <dbReference type="ARBA" id="ARBA00000642"/>
    </source>
</evidence>
<dbReference type="GO" id="GO:0005829">
    <property type="term" value="C:cytosol"/>
    <property type="evidence" value="ECO:0007669"/>
    <property type="project" value="TreeGrafter"/>
</dbReference>
<gene>
    <name evidence="10" type="primary">pgk</name>
    <name evidence="10" type="ORF">GFB49_20550</name>
</gene>
<keyword evidence="11" id="KW-1185">Reference proteome</keyword>
<evidence type="ECO:0000256" key="7">
    <source>
        <dbReference type="ARBA" id="ARBA00022777"/>
    </source>
</evidence>
<evidence type="ECO:0000256" key="6">
    <source>
        <dbReference type="ARBA" id="ARBA00022741"/>
    </source>
</evidence>
<proteinExistence type="inferred from homology"/>
<comment type="subunit">
    <text evidence="3">Monomer.</text>
</comment>
<dbReference type="InterPro" id="IPR001576">
    <property type="entry name" value="Phosphoglycerate_kinase"/>
</dbReference>
<keyword evidence="8" id="KW-0067">ATP-binding</keyword>
<keyword evidence="5 9" id="KW-0808">Transferase</keyword>
<sequence length="200" mass="21818">MKSNVKPIDELTLHDTRVLIRVDFNLPVQDGLVSGWTRFERCVPTIRHIIDQGGQVVLLSHFGRPAGQYDPELSFKVLLPQIQEKLALSCELLDHRGALPLAILSAKQELADVLLFDNTRFFSGETKGDAKLAEAISGLGDCFCLDAFSVSHRNHTSVTGLASYLPTFAGFSLADELEALNETLETISRPCVAIVGGAKV</sequence>
<dbReference type="PANTHER" id="PTHR11406:SF23">
    <property type="entry name" value="PHOSPHOGLYCERATE KINASE 1, CHLOROPLASTIC-RELATED"/>
    <property type="match status" value="1"/>
</dbReference>
<protein>
    <recommendedName>
        <fullName evidence="4 9">Phosphoglycerate kinase</fullName>
        <ecNumber evidence="4 9">2.7.2.3</ecNumber>
    </recommendedName>
</protein>
<evidence type="ECO:0000313" key="10">
    <source>
        <dbReference type="EMBL" id="MQQ10845.1"/>
    </source>
</evidence>
<dbReference type="PRINTS" id="PR00477">
    <property type="entry name" value="PHGLYCKINASE"/>
</dbReference>
<reference evidence="10 11" key="1">
    <citation type="submission" date="2019-10" db="EMBL/GenBank/DDBJ databases">
        <title>Epibacterium sp. nov., isolated from seawater.</title>
        <authorList>
            <person name="Zhang X."/>
            <person name="Li N."/>
        </authorList>
    </citation>
    <scope>NUCLEOTIDE SEQUENCE [LARGE SCALE GENOMIC DNA]</scope>
    <source>
        <strain evidence="10 11">SM1979</strain>
    </source>
</reference>
<comment type="similarity">
    <text evidence="2 9">Belongs to the phosphoglycerate kinase family.</text>
</comment>
<dbReference type="GO" id="GO:0043531">
    <property type="term" value="F:ADP binding"/>
    <property type="evidence" value="ECO:0007669"/>
    <property type="project" value="TreeGrafter"/>
</dbReference>
<comment type="catalytic activity">
    <reaction evidence="1 9">
        <text>(2R)-3-phosphoglycerate + ATP = (2R)-3-phospho-glyceroyl phosphate + ADP</text>
        <dbReference type="Rhea" id="RHEA:14801"/>
        <dbReference type="ChEBI" id="CHEBI:30616"/>
        <dbReference type="ChEBI" id="CHEBI:57604"/>
        <dbReference type="ChEBI" id="CHEBI:58272"/>
        <dbReference type="ChEBI" id="CHEBI:456216"/>
        <dbReference type="EC" id="2.7.2.3"/>
    </reaction>
</comment>
<keyword evidence="6" id="KW-0547">Nucleotide-binding</keyword>
<dbReference type="InterPro" id="IPR015824">
    <property type="entry name" value="Phosphoglycerate_kinase_N"/>
</dbReference>
<dbReference type="PANTHER" id="PTHR11406">
    <property type="entry name" value="PHOSPHOGLYCERATE KINASE"/>
    <property type="match status" value="1"/>
</dbReference>
<evidence type="ECO:0000256" key="8">
    <source>
        <dbReference type="ARBA" id="ARBA00022840"/>
    </source>
</evidence>
<evidence type="ECO:0000313" key="11">
    <source>
        <dbReference type="Proteomes" id="UP000444174"/>
    </source>
</evidence>
<dbReference type="InterPro" id="IPR036043">
    <property type="entry name" value="Phosphoglycerate_kinase_sf"/>
</dbReference>
<evidence type="ECO:0000256" key="9">
    <source>
        <dbReference type="RuleBase" id="RU000532"/>
    </source>
</evidence>
<dbReference type="Pfam" id="PF00162">
    <property type="entry name" value="PGK"/>
    <property type="match status" value="1"/>
</dbReference>
<dbReference type="EC" id="2.7.2.3" evidence="4 9"/>
<keyword evidence="7 9" id="KW-0418">Kinase</keyword>